<proteinExistence type="inferred from homology"/>
<accession>A0A8J6AN60</accession>
<organism evidence="5 6">
    <name type="scientific">Galemys pyrenaicus</name>
    <name type="common">Iberian desman</name>
    <name type="synonym">Pyrenean desman</name>
    <dbReference type="NCBI Taxonomy" id="202257"/>
    <lineage>
        <taxon>Eukaryota</taxon>
        <taxon>Metazoa</taxon>
        <taxon>Chordata</taxon>
        <taxon>Craniata</taxon>
        <taxon>Vertebrata</taxon>
        <taxon>Euteleostomi</taxon>
        <taxon>Mammalia</taxon>
        <taxon>Eutheria</taxon>
        <taxon>Laurasiatheria</taxon>
        <taxon>Eulipotyphla</taxon>
        <taxon>Talpidae</taxon>
        <taxon>Galemys</taxon>
    </lineage>
</organism>
<reference evidence="5" key="1">
    <citation type="journal article" date="2021" name="Evol. Appl.">
        <title>The genome of the Pyrenean desman and the effects of bottlenecks and inbreeding on the genomic landscape of an endangered species.</title>
        <authorList>
            <person name="Escoda L."/>
            <person name="Castresana J."/>
        </authorList>
    </citation>
    <scope>NUCLEOTIDE SEQUENCE</scope>
    <source>
        <strain evidence="5">IBE-C5619</strain>
    </source>
</reference>
<keyword evidence="2 4" id="KW-0732">Signal</keyword>
<keyword evidence="6" id="KW-1185">Reference proteome</keyword>
<sequence length="201" mass="22478">MPPALALLLLLGLGAHGGRGCLQCEVSVVGALSHLRWALIPQRFHQEQLRARAQALLMGMEGPFFRDYSVNGFVGKVGLDHLELVVTFVKNETTTLQNSALRDGPLMEELVASRERVTKKLKTALKLYELKDFLKEEVLDCLHCQKISPRCIRKKYCFVDGQPRMALHYRRESRELQNPAVLGIIAVLCLAALFLGVILVS</sequence>
<dbReference type="EMBL" id="JAGFMF010011469">
    <property type="protein sequence ID" value="KAG8521445.1"/>
    <property type="molecule type" value="Genomic_DNA"/>
</dbReference>
<dbReference type="InterPro" id="IPR029389">
    <property type="entry name" value="IZUMO"/>
</dbReference>
<dbReference type="Proteomes" id="UP000700334">
    <property type="component" value="Unassembled WGS sequence"/>
</dbReference>
<dbReference type="Pfam" id="PF15005">
    <property type="entry name" value="IZUMO"/>
    <property type="match status" value="1"/>
</dbReference>
<dbReference type="PANTHER" id="PTHR47745:SF1">
    <property type="entry name" value="IZUMO SPERM-EGG FUSION PROTEIN 2"/>
    <property type="match status" value="1"/>
</dbReference>
<gene>
    <name evidence="5" type="ORF">J0S82_017979</name>
</gene>
<dbReference type="InterPro" id="IPR042920">
    <property type="entry name" value="IZUMO2"/>
</dbReference>
<feature type="signal peptide" evidence="4">
    <location>
        <begin position="1"/>
        <end position="20"/>
    </location>
</feature>
<comment type="caution">
    <text evidence="5">The sequence shown here is derived from an EMBL/GenBank/DDBJ whole genome shotgun (WGS) entry which is preliminary data.</text>
</comment>
<dbReference type="OrthoDB" id="9895666at2759"/>
<evidence type="ECO:0000256" key="4">
    <source>
        <dbReference type="SAM" id="SignalP"/>
    </source>
</evidence>
<feature type="chain" id="PRO_5035210629" evidence="4">
    <location>
        <begin position="21"/>
        <end position="201"/>
    </location>
</feature>
<dbReference type="AlphaFoldDB" id="A0A8J6AN60"/>
<evidence type="ECO:0000256" key="2">
    <source>
        <dbReference type="ARBA" id="ARBA00022729"/>
    </source>
</evidence>
<dbReference type="PANTHER" id="PTHR47745">
    <property type="entry name" value="IZUMO SPERM-EGG FUSION PROTEIN 2"/>
    <property type="match status" value="1"/>
</dbReference>
<keyword evidence="3" id="KW-1133">Transmembrane helix</keyword>
<evidence type="ECO:0000256" key="3">
    <source>
        <dbReference type="SAM" id="Phobius"/>
    </source>
</evidence>
<comment type="similarity">
    <text evidence="1">Belongs to the Izumo family.</text>
</comment>
<name>A0A8J6AN60_GALPY</name>
<evidence type="ECO:0000313" key="5">
    <source>
        <dbReference type="EMBL" id="KAG8521445.1"/>
    </source>
</evidence>
<protein>
    <submittedName>
        <fullName evidence="5">Izumo sperm-egg fusion protein 2</fullName>
    </submittedName>
</protein>
<feature type="transmembrane region" description="Helical" evidence="3">
    <location>
        <begin position="180"/>
        <end position="200"/>
    </location>
</feature>
<keyword evidence="3" id="KW-0472">Membrane</keyword>
<evidence type="ECO:0000313" key="6">
    <source>
        <dbReference type="Proteomes" id="UP000700334"/>
    </source>
</evidence>
<evidence type="ECO:0000256" key="1">
    <source>
        <dbReference type="ARBA" id="ARBA00009633"/>
    </source>
</evidence>
<keyword evidence="3" id="KW-0812">Transmembrane</keyword>